<keyword evidence="13" id="KW-1185">Reference proteome</keyword>
<keyword evidence="9 11" id="KW-0472">Membrane</keyword>
<comment type="caution">
    <text evidence="12">The sequence shown here is derived from an EMBL/GenBank/DDBJ whole genome shotgun (WGS) entry which is preliminary data.</text>
</comment>
<keyword evidence="6 9" id="KW-0811">Translocation</keyword>
<dbReference type="AlphaFoldDB" id="A0A9P8TJG1"/>
<keyword evidence="5 9" id="KW-0653">Protein transport</keyword>
<evidence type="ECO:0000256" key="3">
    <source>
        <dbReference type="ARBA" id="ARBA00022448"/>
    </source>
</evidence>
<gene>
    <name evidence="12" type="ORF">WICMUC_000245</name>
</gene>
<reference evidence="12" key="2">
    <citation type="submission" date="2021-01" db="EMBL/GenBank/DDBJ databases">
        <authorList>
            <person name="Schikora-Tamarit M.A."/>
        </authorList>
    </citation>
    <scope>NUCLEOTIDE SEQUENCE</scope>
    <source>
        <strain evidence="12">CBS6341</strain>
    </source>
</reference>
<dbReference type="OrthoDB" id="17644at2759"/>
<comment type="function">
    <text evidence="9">Functions as a component of the nuclear pore complex (NPC).</text>
</comment>
<protein>
    <recommendedName>
        <fullName evidence="9">Nuclear pore complex protein Nup85</fullName>
    </recommendedName>
</protein>
<dbReference type="GO" id="GO:0031965">
    <property type="term" value="C:nuclear membrane"/>
    <property type="evidence" value="ECO:0007669"/>
    <property type="project" value="UniProtKB-UniRule"/>
</dbReference>
<dbReference type="GO" id="GO:0006606">
    <property type="term" value="P:protein import into nucleus"/>
    <property type="evidence" value="ECO:0007669"/>
    <property type="project" value="TreeGrafter"/>
</dbReference>
<accession>A0A9P8TJG1</accession>
<evidence type="ECO:0000256" key="5">
    <source>
        <dbReference type="ARBA" id="ARBA00022927"/>
    </source>
</evidence>
<feature type="region of interest" description="Disordered" evidence="10">
    <location>
        <begin position="31"/>
        <end position="66"/>
    </location>
</feature>
<dbReference type="Proteomes" id="UP000769528">
    <property type="component" value="Unassembled WGS sequence"/>
</dbReference>
<evidence type="ECO:0000313" key="13">
    <source>
        <dbReference type="Proteomes" id="UP000769528"/>
    </source>
</evidence>
<evidence type="ECO:0000256" key="8">
    <source>
        <dbReference type="ARBA" id="ARBA00023242"/>
    </source>
</evidence>
<keyword evidence="11" id="KW-1133">Transmembrane helix</keyword>
<comment type="similarity">
    <text evidence="2 9">Belongs to the nucleoporin Nup85 family.</text>
</comment>
<comment type="subcellular location">
    <subcellularLocation>
        <location evidence="1 9">Nucleus</location>
        <location evidence="1 9">Nuclear pore complex</location>
    </subcellularLocation>
</comment>
<keyword evidence="8 9" id="KW-0539">Nucleus</keyword>
<dbReference type="EMBL" id="JAEUBF010000094">
    <property type="protein sequence ID" value="KAH3680571.1"/>
    <property type="molecule type" value="Genomic_DNA"/>
</dbReference>
<evidence type="ECO:0000256" key="1">
    <source>
        <dbReference type="ARBA" id="ARBA00004567"/>
    </source>
</evidence>
<dbReference type="InterPro" id="IPR011502">
    <property type="entry name" value="Nucleoporin_Nup85"/>
</dbReference>
<feature type="transmembrane region" description="Helical" evidence="11">
    <location>
        <begin position="679"/>
        <end position="701"/>
    </location>
</feature>
<feature type="compositionally biased region" description="Basic and acidic residues" evidence="10">
    <location>
        <begin position="37"/>
        <end position="53"/>
    </location>
</feature>
<dbReference type="PANTHER" id="PTHR13373">
    <property type="entry name" value="FROUNT PROTEIN-RELATED"/>
    <property type="match status" value="1"/>
</dbReference>
<evidence type="ECO:0000256" key="10">
    <source>
        <dbReference type="SAM" id="MobiDB-lite"/>
    </source>
</evidence>
<comment type="subunit">
    <text evidence="9">Component of the nuclear pore complex (NPC).</text>
</comment>
<sequence length="796" mass="92307">MSFSFKPQIQENDKLKPIELMDEHFDFIDSDQDIDQDIDKDIDHIKQDGQLDESKEDEDDEQDIEQEVDPVSNVLLSRFKDAPIPNDGVESWRNHSRILKFKLNPNGIDGIGFISQNPESDKKIKIFNEETKIYTTKIPTFKDSKLYIDYVANLFEIFQELGDDRYYSIQTIGLIRKNSQFEQSQNLKTSFELILTSLQKFIEELAQENYDSLLIFEFEEILNIINCLYSIYFIDNDESEFAINLKNWINQSDPQPSNELSQSILSSLTPFKHPLFWNLVTQLIIRGLYQEAYNVLNDSKIYESIFKQEEISNLYSDILNILKSYPERQTLNFFKEWKNLTIQALDISKSLSNNIKDNIELLREFINILSILSGDKQSIIQNSSNWYECLLALYYYYIPSKELLSEYFELAVSQFQPDVSSIWELSSIDVFHGNFLQVLRSISSFDSTTSSYISVLLEAKGLLKGYSFDSDDKILNQSIYLNQDLFTNTNVSDFLMNSHALDCLSNYELASIGVGILSLSRNPIARSVIAEYLSHYDFQSSDDIEWAFQVCAQLKLNSTAQSLNRIIAHRALNDGRTFDALVHFAKAGEINYVKHYTWLLFEKSLLIGNIVDDEIINSIVDDTVVIDQDLQEIPSIVRQCLTPYAILYQFWKYQQNGSLRLSLLKLISLLKFKYLPLEYFGILLSQLLPFIIFITPSNVFLQNDLYSIIKVLNEFEKNLNSITNNNKIKNKLAKKLKLGEELYQISIKDIETKDKLYWANQLTKIGVRIPNDLNDLIKLVKRNIAVEIGRTFLEGK</sequence>
<dbReference type="GO" id="GO:0045893">
    <property type="term" value="P:positive regulation of DNA-templated transcription"/>
    <property type="evidence" value="ECO:0007669"/>
    <property type="project" value="TreeGrafter"/>
</dbReference>
<evidence type="ECO:0000256" key="7">
    <source>
        <dbReference type="ARBA" id="ARBA00023132"/>
    </source>
</evidence>
<dbReference type="GO" id="GO:0017056">
    <property type="term" value="F:structural constituent of nuclear pore"/>
    <property type="evidence" value="ECO:0007669"/>
    <property type="project" value="TreeGrafter"/>
</dbReference>
<dbReference type="GO" id="GO:0031080">
    <property type="term" value="C:nuclear pore outer ring"/>
    <property type="evidence" value="ECO:0007669"/>
    <property type="project" value="TreeGrafter"/>
</dbReference>
<evidence type="ECO:0000256" key="2">
    <source>
        <dbReference type="ARBA" id="ARBA00005573"/>
    </source>
</evidence>
<feature type="compositionally biased region" description="Acidic residues" evidence="10">
    <location>
        <begin position="54"/>
        <end position="66"/>
    </location>
</feature>
<evidence type="ECO:0000256" key="11">
    <source>
        <dbReference type="SAM" id="Phobius"/>
    </source>
</evidence>
<evidence type="ECO:0000313" key="12">
    <source>
        <dbReference type="EMBL" id="KAH3680571.1"/>
    </source>
</evidence>
<dbReference type="PANTHER" id="PTHR13373:SF21">
    <property type="entry name" value="NUCLEAR PORE COMPLEX PROTEIN NUP85"/>
    <property type="match status" value="1"/>
</dbReference>
<dbReference type="GO" id="GO:0006406">
    <property type="term" value="P:mRNA export from nucleus"/>
    <property type="evidence" value="ECO:0007669"/>
    <property type="project" value="TreeGrafter"/>
</dbReference>
<evidence type="ECO:0000256" key="9">
    <source>
        <dbReference type="RuleBase" id="RU365073"/>
    </source>
</evidence>
<keyword evidence="4 9" id="KW-0509">mRNA transport</keyword>
<reference evidence="12" key="1">
    <citation type="journal article" date="2021" name="Open Biol.">
        <title>Shared evolutionary footprints suggest mitochondrial oxidative damage underlies multiple complex I losses in fungi.</title>
        <authorList>
            <person name="Schikora-Tamarit M.A."/>
            <person name="Marcet-Houben M."/>
            <person name="Nosek J."/>
            <person name="Gabaldon T."/>
        </authorList>
    </citation>
    <scope>NUCLEOTIDE SEQUENCE</scope>
    <source>
        <strain evidence="12">CBS6341</strain>
    </source>
</reference>
<organism evidence="12 13">
    <name type="scientific">Wickerhamomyces mucosus</name>
    <dbReference type="NCBI Taxonomy" id="1378264"/>
    <lineage>
        <taxon>Eukaryota</taxon>
        <taxon>Fungi</taxon>
        <taxon>Dikarya</taxon>
        <taxon>Ascomycota</taxon>
        <taxon>Saccharomycotina</taxon>
        <taxon>Saccharomycetes</taxon>
        <taxon>Phaffomycetales</taxon>
        <taxon>Wickerhamomycetaceae</taxon>
        <taxon>Wickerhamomyces</taxon>
    </lineage>
</organism>
<evidence type="ECO:0000256" key="6">
    <source>
        <dbReference type="ARBA" id="ARBA00023010"/>
    </source>
</evidence>
<keyword evidence="7 9" id="KW-0906">Nuclear pore complex</keyword>
<keyword evidence="11" id="KW-0812">Transmembrane</keyword>
<keyword evidence="3 9" id="KW-0813">Transport</keyword>
<name>A0A9P8TJG1_9ASCO</name>
<proteinExistence type="inferred from homology"/>
<evidence type="ECO:0000256" key="4">
    <source>
        <dbReference type="ARBA" id="ARBA00022816"/>
    </source>
</evidence>
<dbReference type="Pfam" id="PF07575">
    <property type="entry name" value="Nucleopor_Nup85"/>
    <property type="match status" value="1"/>
</dbReference>